<name>A0A433CWT2_9FUNG</name>
<dbReference type="OrthoDB" id="2228at2759"/>
<dbReference type="Gene3D" id="3.90.830.10">
    <property type="entry name" value="Syntaxin Binding Protein 1, Chain A, domain 2"/>
    <property type="match status" value="1"/>
</dbReference>
<sequence length="447" mass="51185">MDPESGTTTRSMPYKLAMAVQQELDGYCKVNPKFPLARTPPQPRATLMIVDRTIDPSAPFLHEFTYQAMMNDLLPMDQNGTRYTYTFTQADGTSAEKEVVIEEADSIYASIRHLHIAECSDRLISQFNEFVKENKAAQASDKAPGEPQDSVKSLKVMKDVLANLPQFQELKAKVGIIRRWVVLKDFNSYLFGSYQHRPRLYGCFREIEAEPGRHRRAGKCRAMFSSCMCRVVDAIRPADILFLRHSRHCYADDHRFECDELINMACGETADGELPKTVVLDMVPLLDDQFVSPVDKVRLLCLYIISKENGLLDDDRRKLLEHARLDSGLREVINNLSLLDVKISKPPRKPGEKSNKKKRDKKKRSEEEEVPYELSRYVPVVKKVMEGHLNNTIDSSLYPYVREMEPEEIEEEARLEAQRPAPSLRTTRPKWQQKTKSQGVCSVPVVC</sequence>
<dbReference type="PANTHER" id="PTHR11679">
    <property type="entry name" value="VESICLE PROTEIN SORTING-ASSOCIATED"/>
    <property type="match status" value="1"/>
</dbReference>
<keyword evidence="4" id="KW-1185">Reference proteome</keyword>
<evidence type="ECO:0000313" key="3">
    <source>
        <dbReference type="EMBL" id="RUP43049.1"/>
    </source>
</evidence>
<dbReference type="Gene3D" id="1.25.40.60">
    <property type="match status" value="1"/>
</dbReference>
<dbReference type="Pfam" id="PF00995">
    <property type="entry name" value="Sec1"/>
    <property type="match status" value="2"/>
</dbReference>
<evidence type="ECO:0000256" key="2">
    <source>
        <dbReference type="SAM" id="MobiDB-lite"/>
    </source>
</evidence>
<dbReference type="PIRSF" id="PIRSF005715">
    <property type="entry name" value="VPS45_Sec1"/>
    <property type="match status" value="1"/>
</dbReference>
<proteinExistence type="inferred from homology"/>
<dbReference type="SUPFAM" id="SSF56815">
    <property type="entry name" value="Sec1/munc18-like (SM) proteins"/>
    <property type="match status" value="2"/>
</dbReference>
<comment type="similarity">
    <text evidence="1">Belongs to the STXBP/unc-18/SEC1 family.</text>
</comment>
<feature type="region of interest" description="Disordered" evidence="2">
    <location>
        <begin position="409"/>
        <end position="435"/>
    </location>
</feature>
<accession>A0A433CWT2</accession>
<dbReference type="InterPro" id="IPR036045">
    <property type="entry name" value="Sec1-like_sf"/>
</dbReference>
<dbReference type="Proteomes" id="UP000268093">
    <property type="component" value="Unassembled WGS sequence"/>
</dbReference>
<gene>
    <name evidence="3" type="ORF">BC936DRAFT_137714</name>
</gene>
<dbReference type="InterPro" id="IPR001619">
    <property type="entry name" value="Sec1-like"/>
</dbReference>
<feature type="region of interest" description="Disordered" evidence="2">
    <location>
        <begin position="344"/>
        <end position="368"/>
    </location>
</feature>
<evidence type="ECO:0000256" key="1">
    <source>
        <dbReference type="ARBA" id="ARBA00009884"/>
    </source>
</evidence>
<dbReference type="AlphaFoldDB" id="A0A433CWT2"/>
<dbReference type="EMBL" id="RBNI01011867">
    <property type="protein sequence ID" value="RUP43049.1"/>
    <property type="molecule type" value="Genomic_DNA"/>
</dbReference>
<dbReference type="InterPro" id="IPR043127">
    <property type="entry name" value="Sec-1-like_dom3a"/>
</dbReference>
<organism evidence="3 4">
    <name type="scientific">Jimgerdemannia flammicorona</name>
    <dbReference type="NCBI Taxonomy" id="994334"/>
    <lineage>
        <taxon>Eukaryota</taxon>
        <taxon>Fungi</taxon>
        <taxon>Fungi incertae sedis</taxon>
        <taxon>Mucoromycota</taxon>
        <taxon>Mucoromycotina</taxon>
        <taxon>Endogonomycetes</taxon>
        <taxon>Endogonales</taxon>
        <taxon>Endogonaceae</taxon>
        <taxon>Jimgerdemannia</taxon>
    </lineage>
</organism>
<evidence type="ECO:0000313" key="4">
    <source>
        <dbReference type="Proteomes" id="UP000268093"/>
    </source>
</evidence>
<dbReference type="GO" id="GO:0016192">
    <property type="term" value="P:vesicle-mediated transport"/>
    <property type="evidence" value="ECO:0007669"/>
    <property type="project" value="InterPro"/>
</dbReference>
<comment type="caution">
    <text evidence="3">The sequence shown here is derived from an EMBL/GenBank/DDBJ whole genome shotgun (WGS) entry which is preliminary data.</text>
</comment>
<reference evidence="3 4" key="1">
    <citation type="journal article" date="2018" name="New Phytol.">
        <title>Phylogenomics of Endogonaceae and evolution of mycorrhizas within Mucoromycota.</title>
        <authorList>
            <person name="Chang Y."/>
            <person name="Desiro A."/>
            <person name="Na H."/>
            <person name="Sandor L."/>
            <person name="Lipzen A."/>
            <person name="Clum A."/>
            <person name="Barry K."/>
            <person name="Grigoriev I.V."/>
            <person name="Martin F.M."/>
            <person name="Stajich J.E."/>
            <person name="Smith M.E."/>
            <person name="Bonito G."/>
            <person name="Spatafora J.W."/>
        </authorList>
    </citation>
    <scope>NUCLEOTIDE SEQUENCE [LARGE SCALE GENOMIC DNA]</scope>
    <source>
        <strain evidence="3 4">GMNB39</strain>
    </source>
</reference>
<protein>
    <submittedName>
        <fullName evidence="3">Sec1-like protein</fullName>
    </submittedName>
</protein>